<organism evidence="2">
    <name type="scientific">Haptolina brevifila</name>
    <dbReference type="NCBI Taxonomy" id="156173"/>
    <lineage>
        <taxon>Eukaryota</taxon>
        <taxon>Haptista</taxon>
        <taxon>Haptophyta</taxon>
        <taxon>Prymnesiophyceae</taxon>
        <taxon>Prymnesiales</taxon>
        <taxon>Prymnesiaceae</taxon>
        <taxon>Haptolina</taxon>
    </lineage>
</organism>
<name>A0A7S2D1Y9_9EUKA</name>
<accession>A0A7S2D1Y9</accession>
<evidence type="ECO:0000256" key="1">
    <source>
        <dbReference type="SAM" id="MobiDB-lite"/>
    </source>
</evidence>
<sequence length="112" mass="12310">MPLAHGNGSAAVHMPWDIQRGRGLLLCGMVFVMRSRMLRTAMLKAVRRAACTMAMIRFHAPRIERNRASAASSAEPPVAAALEGAAREKARNPCSKPCLERTRRWKPGTVSQ</sequence>
<evidence type="ECO:0000313" key="2">
    <source>
        <dbReference type="EMBL" id="CAD9441500.1"/>
    </source>
</evidence>
<feature type="region of interest" description="Disordered" evidence="1">
    <location>
        <begin position="66"/>
        <end position="112"/>
    </location>
</feature>
<feature type="compositionally biased region" description="Low complexity" evidence="1">
    <location>
        <begin position="68"/>
        <end position="84"/>
    </location>
</feature>
<protein>
    <submittedName>
        <fullName evidence="2">Uncharacterized protein</fullName>
    </submittedName>
</protein>
<dbReference type="EMBL" id="HBGU01024197">
    <property type="protein sequence ID" value="CAD9441500.1"/>
    <property type="molecule type" value="Transcribed_RNA"/>
</dbReference>
<proteinExistence type="predicted"/>
<dbReference type="AlphaFoldDB" id="A0A7S2D1Y9"/>
<gene>
    <name evidence="2" type="ORF">CBRE1094_LOCUS13139</name>
</gene>
<reference evidence="2" key="1">
    <citation type="submission" date="2021-01" db="EMBL/GenBank/DDBJ databases">
        <authorList>
            <person name="Corre E."/>
            <person name="Pelletier E."/>
            <person name="Niang G."/>
            <person name="Scheremetjew M."/>
            <person name="Finn R."/>
            <person name="Kale V."/>
            <person name="Holt S."/>
            <person name="Cochrane G."/>
            <person name="Meng A."/>
            <person name="Brown T."/>
            <person name="Cohen L."/>
        </authorList>
    </citation>
    <scope>NUCLEOTIDE SEQUENCE</scope>
    <source>
        <strain evidence="2">UTEX LB 985</strain>
    </source>
</reference>